<reference evidence="6 7" key="1">
    <citation type="journal article" date="2017" name="Genome Announc.">
        <title>Complete Genome Sequences of Two Acetylene-Fermenting Pelobacter acetylenicus Strains.</title>
        <authorList>
            <person name="Sutton J.M."/>
            <person name="Baesman S.M."/>
            <person name="Fierst J.L."/>
            <person name="Poret-Peterson A.T."/>
            <person name="Oremland R.S."/>
            <person name="Dunlap D.S."/>
            <person name="Akob D.M."/>
        </authorList>
    </citation>
    <scope>NUCLEOTIDE SEQUENCE [LARGE SCALE GENOMIC DNA]</scope>
    <source>
        <strain evidence="6 7">DSM 3247</strain>
    </source>
</reference>
<proteinExistence type="predicted"/>
<feature type="domain" description="HTH tetR-type" evidence="5">
    <location>
        <begin position="14"/>
        <end position="74"/>
    </location>
</feature>
<keyword evidence="3" id="KW-0804">Transcription</keyword>
<evidence type="ECO:0000256" key="1">
    <source>
        <dbReference type="ARBA" id="ARBA00023015"/>
    </source>
</evidence>
<keyword evidence="7" id="KW-1185">Reference proteome</keyword>
<evidence type="ECO:0000256" key="3">
    <source>
        <dbReference type="ARBA" id="ARBA00023163"/>
    </source>
</evidence>
<dbReference type="EMBL" id="CP015518">
    <property type="protein sequence ID" value="APG26113.1"/>
    <property type="molecule type" value="Genomic_DNA"/>
</dbReference>
<dbReference type="STRING" id="29542.A6070_09445"/>
<organism evidence="6 7">
    <name type="scientific">Syntrophotalea acetylenica</name>
    <name type="common">Pelobacter acetylenicus</name>
    <dbReference type="NCBI Taxonomy" id="29542"/>
    <lineage>
        <taxon>Bacteria</taxon>
        <taxon>Pseudomonadati</taxon>
        <taxon>Thermodesulfobacteriota</taxon>
        <taxon>Desulfuromonadia</taxon>
        <taxon>Desulfuromonadales</taxon>
        <taxon>Syntrophotaleaceae</taxon>
        <taxon>Syntrophotalea</taxon>
    </lineage>
</organism>
<dbReference type="Gene3D" id="1.10.357.10">
    <property type="entry name" value="Tetracycline Repressor, domain 2"/>
    <property type="match status" value="1"/>
</dbReference>
<gene>
    <name evidence="6" type="ORF">A7E75_00835</name>
</gene>
<dbReference type="InterPro" id="IPR001647">
    <property type="entry name" value="HTH_TetR"/>
</dbReference>
<evidence type="ECO:0000313" key="6">
    <source>
        <dbReference type="EMBL" id="APG26113.1"/>
    </source>
</evidence>
<dbReference type="PANTHER" id="PTHR47506">
    <property type="entry name" value="TRANSCRIPTIONAL REGULATORY PROTEIN"/>
    <property type="match status" value="1"/>
</dbReference>
<feature type="DNA-binding region" description="H-T-H motif" evidence="4">
    <location>
        <begin position="37"/>
        <end position="56"/>
    </location>
</feature>
<dbReference type="Proteomes" id="UP000182264">
    <property type="component" value="Chromosome"/>
</dbReference>
<sequence length="207" mass="22928">MCILIGMKQQRDPDHTRHTILEAAAQEIHLHGFQAASLSRILATTGLTKGALYHHFPNKQALGYAVLEEVIAVEGRKTWVSPLEQCADPVDCLQGMIASRFKDMTEQDLLLGCPLNNLALEMSPIDEGFRRRVEFVYDRWTQALAAILARGQGSGSVRRSIDPFKVATFIVASIAGIRSLAKTCQNHAVLEASAEALIDYLETLRRE</sequence>
<dbReference type="GO" id="GO:0003677">
    <property type="term" value="F:DNA binding"/>
    <property type="evidence" value="ECO:0007669"/>
    <property type="project" value="UniProtKB-UniRule"/>
</dbReference>
<evidence type="ECO:0000313" key="7">
    <source>
        <dbReference type="Proteomes" id="UP000182264"/>
    </source>
</evidence>
<dbReference type="InterPro" id="IPR036271">
    <property type="entry name" value="Tet_transcr_reg_TetR-rel_C_sf"/>
</dbReference>
<dbReference type="PRINTS" id="PR00455">
    <property type="entry name" value="HTHTETR"/>
</dbReference>
<dbReference type="InterPro" id="IPR009057">
    <property type="entry name" value="Homeodomain-like_sf"/>
</dbReference>
<evidence type="ECO:0000256" key="4">
    <source>
        <dbReference type="PROSITE-ProRule" id="PRU00335"/>
    </source>
</evidence>
<dbReference type="InterPro" id="IPR054156">
    <property type="entry name" value="YxaF_TetR_C"/>
</dbReference>
<dbReference type="AlphaFoldDB" id="A0A1L3GJJ6"/>
<evidence type="ECO:0000259" key="5">
    <source>
        <dbReference type="PROSITE" id="PS50977"/>
    </source>
</evidence>
<accession>A0A1L3GJJ6</accession>
<name>A0A1L3GJJ6_SYNAC</name>
<protein>
    <recommendedName>
        <fullName evidence="5">HTH tetR-type domain-containing protein</fullName>
    </recommendedName>
</protein>
<dbReference type="PROSITE" id="PS01081">
    <property type="entry name" value="HTH_TETR_1"/>
    <property type="match status" value="1"/>
</dbReference>
<keyword evidence="1" id="KW-0805">Transcription regulation</keyword>
<dbReference type="PROSITE" id="PS50977">
    <property type="entry name" value="HTH_TETR_2"/>
    <property type="match status" value="1"/>
</dbReference>
<dbReference type="SUPFAM" id="SSF46689">
    <property type="entry name" value="Homeodomain-like"/>
    <property type="match status" value="1"/>
</dbReference>
<dbReference type="InterPro" id="IPR023772">
    <property type="entry name" value="DNA-bd_HTH_TetR-type_CS"/>
</dbReference>
<dbReference type="Pfam" id="PF21993">
    <property type="entry name" value="TetR_C_13_2"/>
    <property type="match status" value="1"/>
</dbReference>
<keyword evidence="2 4" id="KW-0238">DNA-binding</keyword>
<evidence type="ECO:0000256" key="2">
    <source>
        <dbReference type="ARBA" id="ARBA00023125"/>
    </source>
</evidence>
<dbReference type="PANTHER" id="PTHR47506:SF1">
    <property type="entry name" value="HTH-TYPE TRANSCRIPTIONAL REGULATOR YJDC"/>
    <property type="match status" value="1"/>
</dbReference>
<dbReference type="SUPFAM" id="SSF48498">
    <property type="entry name" value="Tetracyclin repressor-like, C-terminal domain"/>
    <property type="match status" value="1"/>
</dbReference>
<dbReference type="Pfam" id="PF00440">
    <property type="entry name" value="TetR_N"/>
    <property type="match status" value="1"/>
</dbReference>